<dbReference type="HOGENOM" id="CLU_089876_13_1_10"/>
<feature type="domain" description="Thioesterase" evidence="3">
    <location>
        <begin position="51"/>
        <end position="128"/>
    </location>
</feature>
<evidence type="ECO:0000313" key="4">
    <source>
        <dbReference type="EMBL" id="ADY37448.1"/>
    </source>
</evidence>
<dbReference type="Pfam" id="PF03061">
    <property type="entry name" value="4HBT"/>
    <property type="match status" value="1"/>
</dbReference>
<dbReference type="KEGG" id="bsa:Bacsa_2918"/>
<dbReference type="AlphaFoldDB" id="F0R1Y2"/>
<proteinExistence type="inferred from homology"/>
<dbReference type="RefSeq" id="WP_013618821.1">
    <property type="nucleotide sequence ID" value="NC_015164.1"/>
</dbReference>
<comment type="similarity">
    <text evidence="1">Belongs to the thioesterase PaaI family.</text>
</comment>
<dbReference type="GO" id="GO:0005829">
    <property type="term" value="C:cytosol"/>
    <property type="evidence" value="ECO:0007669"/>
    <property type="project" value="TreeGrafter"/>
</dbReference>
<organism evidence="4 5">
    <name type="scientific">Phocaeicola salanitronis (strain DSM 18170 / JCM 13657 / CCUG 60908 / BL78)</name>
    <name type="common">Bacteroides salanitronis</name>
    <dbReference type="NCBI Taxonomy" id="667015"/>
    <lineage>
        <taxon>Bacteria</taxon>
        <taxon>Pseudomonadati</taxon>
        <taxon>Bacteroidota</taxon>
        <taxon>Bacteroidia</taxon>
        <taxon>Bacteroidales</taxon>
        <taxon>Bacteroidaceae</taxon>
        <taxon>Phocaeicola</taxon>
    </lineage>
</organism>
<dbReference type="InterPro" id="IPR003736">
    <property type="entry name" value="PAAI_dom"/>
</dbReference>
<dbReference type="NCBIfam" id="TIGR00369">
    <property type="entry name" value="unchar_dom_1"/>
    <property type="match status" value="1"/>
</dbReference>
<dbReference type="PANTHER" id="PTHR43240:SF5">
    <property type="entry name" value="1,4-DIHYDROXY-2-NAPHTHOYL-COA THIOESTERASE 1"/>
    <property type="match status" value="1"/>
</dbReference>
<reference evidence="4 5" key="1">
    <citation type="journal article" date="2011" name="Stand. Genomic Sci.">
        <title>Complete genome sequence of Bacteroides salanitronis type strain (BL78).</title>
        <authorList>
            <person name="Gronow S."/>
            <person name="Held B."/>
            <person name="Lucas S."/>
            <person name="Lapidus A."/>
            <person name="Del Rio T.G."/>
            <person name="Nolan M."/>
            <person name="Tice H."/>
            <person name="Deshpande S."/>
            <person name="Cheng J.F."/>
            <person name="Pitluck S."/>
            <person name="Liolios K."/>
            <person name="Pagani I."/>
            <person name="Ivanova N."/>
            <person name="Mavromatis K."/>
            <person name="Pati A."/>
            <person name="Tapia R."/>
            <person name="Han C."/>
            <person name="Goodwin L."/>
            <person name="Chen A."/>
            <person name="Palaniappan K."/>
            <person name="Land M."/>
            <person name="Hauser L."/>
            <person name="Chang Y.J."/>
            <person name="Jeffries C.D."/>
            <person name="Brambilla E.M."/>
            <person name="Rohde M."/>
            <person name="Goker M."/>
            <person name="Detter J.C."/>
            <person name="Woyke T."/>
            <person name="Bristow J."/>
            <person name="Markowitz V."/>
            <person name="Hugenholtz P."/>
            <person name="Kyrpides N.C."/>
            <person name="Klenk H.P."/>
            <person name="Eisen J.A."/>
        </authorList>
    </citation>
    <scope>NUCLEOTIDE SEQUENCE [LARGE SCALE GENOMIC DNA]</scope>
    <source>
        <strain evidence="4 5">DSM 18170</strain>
    </source>
</reference>
<evidence type="ECO:0000256" key="2">
    <source>
        <dbReference type="ARBA" id="ARBA00022801"/>
    </source>
</evidence>
<dbReference type="SUPFAM" id="SSF54637">
    <property type="entry name" value="Thioesterase/thiol ester dehydrase-isomerase"/>
    <property type="match status" value="1"/>
</dbReference>
<gene>
    <name evidence="4" type="ordered locus">Bacsa_2918</name>
</gene>
<dbReference type="Gene3D" id="3.10.129.10">
    <property type="entry name" value="Hotdog Thioesterase"/>
    <property type="match status" value="1"/>
</dbReference>
<dbReference type="GO" id="GO:0061522">
    <property type="term" value="F:1,4-dihydroxy-2-naphthoyl-CoA thioesterase activity"/>
    <property type="evidence" value="ECO:0007669"/>
    <property type="project" value="TreeGrafter"/>
</dbReference>
<dbReference type="STRING" id="667015.Bacsa_2918"/>
<dbReference type="CDD" id="cd03443">
    <property type="entry name" value="PaaI_thioesterase"/>
    <property type="match status" value="1"/>
</dbReference>
<evidence type="ECO:0000259" key="3">
    <source>
        <dbReference type="Pfam" id="PF03061"/>
    </source>
</evidence>
<dbReference type="OrthoDB" id="9798208at2"/>
<keyword evidence="2" id="KW-0378">Hydrolase</keyword>
<protein>
    <submittedName>
        <fullName evidence="4">Phenylacetic acid degradation-related protein</fullName>
    </submittedName>
</protein>
<dbReference type="Proteomes" id="UP000007486">
    <property type="component" value="Chromosome"/>
</dbReference>
<name>F0R1Y2_PHOSB</name>
<evidence type="ECO:0000256" key="1">
    <source>
        <dbReference type="ARBA" id="ARBA00008324"/>
    </source>
</evidence>
<dbReference type="eggNOG" id="COG2050">
    <property type="taxonomic scope" value="Bacteria"/>
</dbReference>
<accession>F0R1Y2</accession>
<dbReference type="PANTHER" id="PTHR43240">
    <property type="entry name" value="1,4-DIHYDROXY-2-NAPHTHOYL-COA THIOESTERASE 1"/>
    <property type="match status" value="1"/>
</dbReference>
<evidence type="ECO:0000313" key="5">
    <source>
        <dbReference type="Proteomes" id="UP000007486"/>
    </source>
</evidence>
<keyword evidence="5" id="KW-1185">Reference proteome</keyword>
<sequence length="142" mass="15495">MMQIEPGKPYEPKEAIARHLGIRLVEIKEGYIKATMPVDEHTARPCTPTDILNGGASLACAEIVSGYGSIVLCKDDEEPVGIQVSANHVGMTPVGEGRYVEARATIVHRGRTQHVWNVDIVTPEGKLISTARITNLIIKKRV</sequence>
<dbReference type="EMBL" id="CP002530">
    <property type="protein sequence ID" value="ADY37448.1"/>
    <property type="molecule type" value="Genomic_DNA"/>
</dbReference>
<dbReference type="InterPro" id="IPR029069">
    <property type="entry name" value="HotDog_dom_sf"/>
</dbReference>
<dbReference type="InterPro" id="IPR006683">
    <property type="entry name" value="Thioestr_dom"/>
</dbReference>